<organism evidence="5 6">
    <name type="scientific">Chenopodium quinoa</name>
    <name type="common">Quinoa</name>
    <dbReference type="NCBI Taxonomy" id="63459"/>
    <lineage>
        <taxon>Eukaryota</taxon>
        <taxon>Viridiplantae</taxon>
        <taxon>Streptophyta</taxon>
        <taxon>Embryophyta</taxon>
        <taxon>Tracheophyta</taxon>
        <taxon>Spermatophyta</taxon>
        <taxon>Magnoliopsida</taxon>
        <taxon>eudicotyledons</taxon>
        <taxon>Gunneridae</taxon>
        <taxon>Pentapetalae</taxon>
        <taxon>Caryophyllales</taxon>
        <taxon>Chenopodiaceae</taxon>
        <taxon>Chenopodioideae</taxon>
        <taxon>Atripliceae</taxon>
        <taxon>Chenopodium</taxon>
    </lineage>
</organism>
<keyword evidence="2" id="KW-0808">Transferase</keyword>
<dbReference type="Gene3D" id="3.90.470.20">
    <property type="entry name" value="4'-phosphopantetheinyl transferase domain"/>
    <property type="match status" value="1"/>
</dbReference>
<dbReference type="SUPFAM" id="SSF56214">
    <property type="entry name" value="4'-phosphopantetheinyl transferase"/>
    <property type="match status" value="2"/>
</dbReference>
<evidence type="ECO:0000313" key="5">
    <source>
        <dbReference type="EnsemblPlants" id="AUR62017509-RA:cds"/>
    </source>
</evidence>
<dbReference type="InterPro" id="IPR037143">
    <property type="entry name" value="4-PPantetheinyl_Trfase_dom_sf"/>
</dbReference>
<dbReference type="GO" id="GO:0000287">
    <property type="term" value="F:magnesium ion binding"/>
    <property type="evidence" value="ECO:0007669"/>
    <property type="project" value="InterPro"/>
</dbReference>
<dbReference type="FunFam" id="3.90.470.20:FF:000010">
    <property type="entry name" value="L-aminoadipate-semialdehyde dehydrogenase-phosphopantetheinyl transferase"/>
    <property type="match status" value="1"/>
</dbReference>
<evidence type="ECO:0000256" key="1">
    <source>
        <dbReference type="ARBA" id="ARBA00013172"/>
    </source>
</evidence>
<dbReference type="PANTHER" id="PTHR12215:SF15">
    <property type="entry name" value="4'-PHOSPHOPANTETHEINYL TRANSFERASE SUPERFAMILY-RELATED"/>
    <property type="match status" value="1"/>
</dbReference>
<evidence type="ECO:0000256" key="2">
    <source>
        <dbReference type="ARBA" id="ARBA00022679"/>
    </source>
</evidence>
<dbReference type="InterPro" id="IPR055066">
    <property type="entry name" value="AASDHPPT_N"/>
</dbReference>
<dbReference type="GO" id="GO:0008897">
    <property type="term" value="F:holo-[acyl-carrier-protein] synthase activity"/>
    <property type="evidence" value="ECO:0007669"/>
    <property type="project" value="UniProtKB-EC"/>
</dbReference>
<dbReference type="GO" id="GO:0019878">
    <property type="term" value="P:lysine biosynthetic process via aminoadipic acid"/>
    <property type="evidence" value="ECO:0007669"/>
    <property type="project" value="TreeGrafter"/>
</dbReference>
<reference evidence="5" key="1">
    <citation type="journal article" date="2017" name="Nature">
        <title>The genome of Chenopodium quinoa.</title>
        <authorList>
            <person name="Jarvis D.E."/>
            <person name="Ho Y.S."/>
            <person name="Lightfoot D.J."/>
            <person name="Schmoeckel S.M."/>
            <person name="Li B."/>
            <person name="Borm T.J.A."/>
            <person name="Ohyanagi H."/>
            <person name="Mineta K."/>
            <person name="Michell C.T."/>
            <person name="Saber N."/>
            <person name="Kharbatia N.M."/>
            <person name="Rupper R.R."/>
            <person name="Sharp A.R."/>
            <person name="Dally N."/>
            <person name="Boughton B.A."/>
            <person name="Woo Y.H."/>
            <person name="Gao G."/>
            <person name="Schijlen E.G.W.M."/>
            <person name="Guo X."/>
            <person name="Momin A.A."/>
            <person name="Negrao S."/>
            <person name="Al-Babili S."/>
            <person name="Gehring C."/>
            <person name="Roessner U."/>
            <person name="Jung C."/>
            <person name="Murphy K."/>
            <person name="Arold S.T."/>
            <person name="Gojobori T."/>
            <person name="van der Linden C.G."/>
            <person name="van Loo E.N."/>
            <person name="Jellen E.N."/>
            <person name="Maughan P.J."/>
            <person name="Tester M."/>
        </authorList>
    </citation>
    <scope>NUCLEOTIDE SEQUENCE [LARGE SCALE GENOMIC DNA]</scope>
    <source>
        <strain evidence="5">cv. PI 614886</strain>
    </source>
</reference>
<evidence type="ECO:0000313" key="6">
    <source>
        <dbReference type="Proteomes" id="UP000596660"/>
    </source>
</evidence>
<proteinExistence type="predicted"/>
<accession>A0A803LRD0</accession>
<dbReference type="EnsemblPlants" id="AUR62017509-RA">
    <property type="protein sequence ID" value="AUR62017509-RA:cds"/>
    <property type="gene ID" value="AUR62017509"/>
</dbReference>
<dbReference type="EC" id="2.7.8.7" evidence="1"/>
<dbReference type="PANTHER" id="PTHR12215">
    <property type="entry name" value="PHOSPHOPANTETHEINE TRANSFERASE"/>
    <property type="match status" value="1"/>
</dbReference>
<protein>
    <recommendedName>
        <fullName evidence="1">holo-[acyl-carrier-protein] synthase</fullName>
        <ecNumber evidence="1">2.7.8.7</ecNumber>
    </recommendedName>
</protein>
<dbReference type="Pfam" id="PF22624">
    <property type="entry name" value="AASDHPPT_N"/>
    <property type="match status" value="1"/>
</dbReference>
<dbReference type="InterPro" id="IPR050559">
    <property type="entry name" value="P-Pant_transferase_sf"/>
</dbReference>
<feature type="domain" description="4'-phosphopantetheinyl transferase N-terminal" evidence="4">
    <location>
        <begin position="43"/>
        <end position="130"/>
    </location>
</feature>
<evidence type="ECO:0000259" key="3">
    <source>
        <dbReference type="Pfam" id="PF01648"/>
    </source>
</evidence>
<dbReference type="AlphaFoldDB" id="A0A803LRD0"/>
<dbReference type="Gramene" id="AUR62017509-RA">
    <property type="protein sequence ID" value="AUR62017509-RA:cds"/>
    <property type="gene ID" value="AUR62017509"/>
</dbReference>
<dbReference type="Proteomes" id="UP000596660">
    <property type="component" value="Unplaced"/>
</dbReference>
<dbReference type="OMA" id="HYMAVCL"/>
<keyword evidence="6" id="KW-1185">Reference proteome</keyword>
<dbReference type="Pfam" id="PF01648">
    <property type="entry name" value="ACPS"/>
    <property type="match status" value="1"/>
</dbReference>
<dbReference type="GO" id="GO:0005829">
    <property type="term" value="C:cytosol"/>
    <property type="evidence" value="ECO:0007669"/>
    <property type="project" value="TreeGrafter"/>
</dbReference>
<name>A0A803LRD0_CHEQI</name>
<evidence type="ECO:0000259" key="4">
    <source>
        <dbReference type="Pfam" id="PF22624"/>
    </source>
</evidence>
<reference evidence="5" key="2">
    <citation type="submission" date="2021-03" db="UniProtKB">
        <authorList>
            <consortium name="EnsemblPlants"/>
        </authorList>
    </citation>
    <scope>IDENTIFICATION</scope>
</reference>
<dbReference type="InterPro" id="IPR008278">
    <property type="entry name" value="4-PPantetheinyl_Trfase_dom"/>
</dbReference>
<feature type="domain" description="4'-phosphopantetheinyl transferase" evidence="3">
    <location>
        <begin position="139"/>
        <end position="193"/>
    </location>
</feature>
<sequence>MCCFNRQFSLSSQPLHRLPLPPRGETHLWYVIPNEIKSTSLLKQYQDILSPFEKKSVLSFQEDEVRKKALLARVLVRTTISRYQTNSFVDPRSLKFKKNSYGKPEVDWQDVPDMNWPPLHFNLSHSSSLIACGITTYSPIGIDVEDKNRTTKNDVISFASRFFSPCEVDHLANISELELQRQEFIKLWTLKESDIAVESSQFKTGEWQLALLDLDDTHYVAICTQNDKFSKENTSPMALRVWKTIPFSEDMCISGTRSVITVGGLVKQL</sequence>